<dbReference type="InterPro" id="IPR013630">
    <property type="entry name" value="Methyltransf_Zn-bd_dom_put"/>
</dbReference>
<dbReference type="SUPFAM" id="SSF53335">
    <property type="entry name" value="S-adenosyl-L-methionine-dependent methyltransferases"/>
    <property type="match status" value="1"/>
</dbReference>
<gene>
    <name evidence="3" type="ORF">RIF23_10830</name>
</gene>
<name>A0ABU2H7H0_9ACTN</name>
<keyword evidence="4" id="KW-1185">Reference proteome</keyword>
<dbReference type="InterPro" id="IPR029063">
    <property type="entry name" value="SAM-dependent_MTases_sf"/>
</dbReference>
<keyword evidence="3" id="KW-0808">Transferase</keyword>
<dbReference type="InterPro" id="IPR013691">
    <property type="entry name" value="MeTrfase_14"/>
</dbReference>
<dbReference type="Gene3D" id="6.10.250.3100">
    <property type="match status" value="1"/>
</dbReference>
<dbReference type="Proteomes" id="UP001250214">
    <property type="component" value="Unassembled WGS sequence"/>
</dbReference>
<sequence>MAGSENQESGEGKRCRICGDVVEEFIDFGRQPVSDSFVMPYEAGQEFFFRLSAGICVACSMVQLTEEVPREQMFHEDYPYRSSGSTRMRSHFHSVAQRLLETELTGRDPLIVEIGSNDGIMLRTVRDAGVRHLGVDPSVRAAELAASEGIRVQTDFFEEQSARKIAASEGPANVIFSANTFSHIAYIDSIFRGVDTLLASDGVFVFEDRYLGDIISRNAFDQIYDEHFYLFSVSSVQSIAQTFGFVLIDAEHLDIHGGSMRYTVARPGVRIPSDSVAQFLRQEQKMGLADPGTYRRFAEETRNSCSELISLLRDLRAEGKTVVGYGATAKSSTLLNYCNIGSDLVSCIFDSTPEKQGRLSPGTHIPVRSSDEFSAPYPDYALLFAWNHSDEILAKEQEFREAGGRWILYVPTVHLI</sequence>
<evidence type="ECO:0000313" key="4">
    <source>
        <dbReference type="Proteomes" id="UP001250214"/>
    </source>
</evidence>
<keyword evidence="3" id="KW-0489">Methyltransferase</keyword>
<dbReference type="EC" id="2.1.1.-" evidence="3"/>
<dbReference type="InterPro" id="IPR038576">
    <property type="entry name" value="Methyltransf_Zn-bd_dom_put_sf"/>
</dbReference>
<dbReference type="Gene3D" id="6.20.50.110">
    <property type="entry name" value="Methyltransferase, zinc-binding domain"/>
    <property type="match status" value="1"/>
</dbReference>
<dbReference type="Gene3D" id="3.40.50.720">
    <property type="entry name" value="NAD(P)-binding Rossmann-like Domain"/>
    <property type="match status" value="1"/>
</dbReference>
<dbReference type="PANTHER" id="PTHR43861">
    <property type="entry name" value="TRANS-ACONITATE 2-METHYLTRANSFERASE-RELATED"/>
    <property type="match status" value="1"/>
</dbReference>
<dbReference type="GO" id="GO:0008168">
    <property type="term" value="F:methyltransferase activity"/>
    <property type="evidence" value="ECO:0007669"/>
    <property type="project" value="UniProtKB-KW"/>
</dbReference>
<accession>A0ABU2H7H0</accession>
<feature type="domain" description="Methyltransferase putative zinc binding" evidence="1">
    <location>
        <begin position="15"/>
        <end position="74"/>
    </location>
</feature>
<dbReference type="Pfam" id="PF08484">
    <property type="entry name" value="Methyltransf_14"/>
    <property type="match status" value="1"/>
</dbReference>
<evidence type="ECO:0000313" key="3">
    <source>
        <dbReference type="EMBL" id="MDS1270795.1"/>
    </source>
</evidence>
<dbReference type="Pfam" id="PF08421">
    <property type="entry name" value="Methyltransf_13"/>
    <property type="match status" value="1"/>
</dbReference>
<reference evidence="4" key="1">
    <citation type="submission" date="2023-07" db="EMBL/GenBank/DDBJ databases">
        <title>Novel species in the genus Lipingzhangella isolated from Sambhar Salt Lake.</title>
        <authorList>
            <person name="Jiya N."/>
            <person name="Kajale S."/>
            <person name="Sharma A."/>
        </authorList>
    </citation>
    <scope>NUCLEOTIDE SEQUENCE [LARGE SCALE GENOMIC DNA]</scope>
    <source>
        <strain evidence="4">LS1_29</strain>
    </source>
</reference>
<proteinExistence type="predicted"/>
<feature type="domain" description="C-methyltransferase" evidence="2">
    <location>
        <begin position="255"/>
        <end position="411"/>
    </location>
</feature>
<organism evidence="3 4">
    <name type="scientific">Lipingzhangella rawalii</name>
    <dbReference type="NCBI Taxonomy" id="2055835"/>
    <lineage>
        <taxon>Bacteria</taxon>
        <taxon>Bacillati</taxon>
        <taxon>Actinomycetota</taxon>
        <taxon>Actinomycetes</taxon>
        <taxon>Streptosporangiales</taxon>
        <taxon>Nocardiopsidaceae</taxon>
        <taxon>Lipingzhangella</taxon>
    </lineage>
</organism>
<dbReference type="PANTHER" id="PTHR43861:SF5">
    <property type="entry name" value="BLL5978 PROTEIN"/>
    <property type="match status" value="1"/>
</dbReference>
<dbReference type="EMBL" id="JAVLVT010000004">
    <property type="protein sequence ID" value="MDS1270795.1"/>
    <property type="molecule type" value="Genomic_DNA"/>
</dbReference>
<evidence type="ECO:0000259" key="2">
    <source>
        <dbReference type="Pfam" id="PF08484"/>
    </source>
</evidence>
<dbReference type="Pfam" id="PF13489">
    <property type="entry name" value="Methyltransf_23"/>
    <property type="match status" value="1"/>
</dbReference>
<protein>
    <submittedName>
        <fullName evidence="3">Class I SAM-dependent methyltransferase</fullName>
        <ecNumber evidence="3">2.1.1.-</ecNumber>
    </submittedName>
</protein>
<evidence type="ECO:0000259" key="1">
    <source>
        <dbReference type="Pfam" id="PF08421"/>
    </source>
</evidence>
<comment type="caution">
    <text evidence="3">The sequence shown here is derived from an EMBL/GenBank/DDBJ whole genome shotgun (WGS) entry which is preliminary data.</text>
</comment>
<dbReference type="RefSeq" id="WP_310912342.1">
    <property type="nucleotide sequence ID" value="NZ_JAVLVT010000004.1"/>
</dbReference>
<dbReference type="Gene3D" id="3.40.50.150">
    <property type="entry name" value="Vaccinia Virus protein VP39"/>
    <property type="match status" value="1"/>
</dbReference>
<dbReference type="GO" id="GO:0032259">
    <property type="term" value="P:methylation"/>
    <property type="evidence" value="ECO:0007669"/>
    <property type="project" value="UniProtKB-KW"/>
</dbReference>